<dbReference type="Proteomes" id="UP000664545">
    <property type="component" value="Unassembled WGS sequence"/>
</dbReference>
<comment type="caution">
    <text evidence="1">The sequence shown here is derived from an EMBL/GenBank/DDBJ whole genome shotgun (WGS) entry which is preliminary data.</text>
</comment>
<gene>
    <name evidence="1" type="ORF">JYB65_13635</name>
</gene>
<protein>
    <submittedName>
        <fullName evidence="1">Uncharacterized protein</fullName>
    </submittedName>
</protein>
<keyword evidence="2" id="KW-1185">Reference proteome</keyword>
<evidence type="ECO:0000313" key="2">
    <source>
        <dbReference type="Proteomes" id="UP000664545"/>
    </source>
</evidence>
<reference evidence="1" key="1">
    <citation type="submission" date="2021-02" db="EMBL/GenBank/DDBJ databases">
        <title>Abyssanaerobacter marinus gen.nov., sp., nov, anaerobic bacterium isolated from the Onnuri vent field of Indian Ocean and suggestion of Mogibacteriaceae fam. nov., and proposal of reclassification of ambiguous this family's genus member.</title>
        <authorList>
            <person name="Kim Y.J."/>
            <person name="Yang J.-A."/>
        </authorList>
    </citation>
    <scope>NUCLEOTIDE SEQUENCE</scope>
    <source>
        <strain evidence="1">DSM 2634</strain>
    </source>
</reference>
<name>A0A939IK93_CLOAM</name>
<sequence>MYKLNFTLSLNTFTKLNRYASSLNLPIQTIIRFLLTEQLHSFEFDNQYFKANYEKCKFKKTFGTLDSYGKEKIPKRYSMEVAEYIYNGIHEIKKIYETKTNIVINNLLHIAITDKLASFDIACSSEHKNIFPNTKQYAIPLSEQFTYRLQDISKITGIKTNQLISLIIGNYLIEHFSEYDDNFYISNSGKTYTGIW</sequence>
<proteinExistence type="predicted"/>
<dbReference type="EMBL" id="JAFJZZ010000009">
    <property type="protein sequence ID" value="MBN7774403.1"/>
    <property type="molecule type" value="Genomic_DNA"/>
</dbReference>
<organism evidence="1 2">
    <name type="scientific">Clostridium aminobutyricum</name>
    <dbReference type="NCBI Taxonomy" id="33953"/>
    <lineage>
        <taxon>Bacteria</taxon>
        <taxon>Bacillati</taxon>
        <taxon>Bacillota</taxon>
        <taxon>Clostridia</taxon>
        <taxon>Eubacteriales</taxon>
        <taxon>Clostridiaceae</taxon>
        <taxon>Clostridium</taxon>
    </lineage>
</organism>
<dbReference type="AlphaFoldDB" id="A0A939IK93"/>
<dbReference type="RefSeq" id="WP_206583245.1">
    <property type="nucleotide sequence ID" value="NZ_JAFJZZ010000009.1"/>
</dbReference>
<evidence type="ECO:0000313" key="1">
    <source>
        <dbReference type="EMBL" id="MBN7774403.1"/>
    </source>
</evidence>
<accession>A0A939IK93</accession>